<name>A0A6B0GKJ8_9EURY</name>
<dbReference type="InterPro" id="IPR055775">
    <property type="entry name" value="DUF7351"/>
</dbReference>
<feature type="domain" description="DUF7351" evidence="2">
    <location>
        <begin position="121"/>
        <end position="321"/>
    </location>
</feature>
<dbReference type="RefSeq" id="WP_158203665.1">
    <property type="nucleotide sequence ID" value="NZ_WSZK01000012.1"/>
</dbReference>
<sequence length="326" mass="35914">MVDSDLPSSLGVGTGAAGPHAVEAFALLGSETRLSILLALWDEYDPHTNDNTVPFSRIFERVDHDDRGNVSYHLTKLKGQFVQQHTERGGYELRETGLKLVRAVIAGAGVQDVELPPTEIDQLCPFCESPTVISYRDGVLFHTCTECDGTGQAQTDTEGFLSAVPFDPAGLADRTPEEIRAASTVAALRQVQSLFDGLCPACSGPVESRLECCPDHDPSGDCEHCGRRFAVWAQFQCRICKNHSTTSPKSLVLFHPAVISFYDDHDVSTRIRADDSESVRRVFGLMDDHEMELASRDPPRVVVRVVREETVCLTFDETADVVDVYR</sequence>
<dbReference type="Pfam" id="PF24042">
    <property type="entry name" value="DUF7351"/>
    <property type="match status" value="1"/>
</dbReference>
<dbReference type="Pfam" id="PF24038">
    <property type="entry name" value="DUF7347"/>
    <property type="match status" value="1"/>
</dbReference>
<gene>
    <name evidence="3" type="ORF">GQS65_05480</name>
</gene>
<accession>A0A6B0GKJ8</accession>
<keyword evidence="4" id="KW-1185">Reference proteome</keyword>
<evidence type="ECO:0000259" key="2">
    <source>
        <dbReference type="Pfam" id="PF24042"/>
    </source>
</evidence>
<dbReference type="InterPro" id="IPR055771">
    <property type="entry name" value="DUF7347"/>
</dbReference>
<dbReference type="OrthoDB" id="8482at2157"/>
<comment type="caution">
    <text evidence="3">The sequence shown here is derived from an EMBL/GenBank/DDBJ whole genome shotgun (WGS) entry which is preliminary data.</text>
</comment>
<evidence type="ECO:0000313" key="3">
    <source>
        <dbReference type="EMBL" id="MWG33949.1"/>
    </source>
</evidence>
<dbReference type="AlphaFoldDB" id="A0A6B0GKJ8"/>
<dbReference type="Proteomes" id="UP000451471">
    <property type="component" value="Unassembled WGS sequence"/>
</dbReference>
<proteinExistence type="predicted"/>
<feature type="domain" description="DUF7347" evidence="1">
    <location>
        <begin position="23"/>
        <end position="104"/>
    </location>
</feature>
<protein>
    <submittedName>
        <fullName evidence="3">Uncharacterized protein</fullName>
    </submittedName>
</protein>
<reference evidence="3 4" key="1">
    <citation type="submission" date="2019-12" db="EMBL/GenBank/DDBJ databases">
        <title>Halocatena pleomorpha gen. nov. sp. nov., an extremely halophilic archaeon of family Halobacteriaceae isolated from saltpan soil.</title>
        <authorList>
            <person name="Pal Y."/>
            <person name="Verma A."/>
            <person name="Krishnamurthi S."/>
            <person name="Kumar P."/>
        </authorList>
    </citation>
    <scope>NUCLEOTIDE SEQUENCE [LARGE SCALE GENOMIC DNA]</scope>
    <source>
        <strain evidence="3 4">JCM 16495</strain>
    </source>
</reference>
<organism evidence="3 4">
    <name type="scientific">Halomarina oriensis</name>
    <dbReference type="NCBI Taxonomy" id="671145"/>
    <lineage>
        <taxon>Archaea</taxon>
        <taxon>Methanobacteriati</taxon>
        <taxon>Methanobacteriota</taxon>
        <taxon>Stenosarchaea group</taxon>
        <taxon>Halobacteria</taxon>
        <taxon>Halobacteriales</taxon>
        <taxon>Natronomonadaceae</taxon>
        <taxon>Halomarina</taxon>
    </lineage>
</organism>
<dbReference type="EMBL" id="WSZK01000012">
    <property type="protein sequence ID" value="MWG33949.1"/>
    <property type="molecule type" value="Genomic_DNA"/>
</dbReference>
<evidence type="ECO:0000259" key="1">
    <source>
        <dbReference type="Pfam" id="PF24038"/>
    </source>
</evidence>
<evidence type="ECO:0000313" key="4">
    <source>
        <dbReference type="Proteomes" id="UP000451471"/>
    </source>
</evidence>